<dbReference type="Pfam" id="PF07508">
    <property type="entry name" value="Recombinase"/>
    <property type="match status" value="1"/>
</dbReference>
<dbReference type="AlphaFoldDB" id="A0A5C5WXT9"/>
<gene>
    <name evidence="4" type="ORF">KOR42_28630</name>
</gene>
<dbReference type="InterPro" id="IPR025827">
    <property type="entry name" value="Zn_ribbon_recom_dom"/>
</dbReference>
<keyword evidence="1" id="KW-0175">Coiled coil</keyword>
<dbReference type="Proteomes" id="UP000317243">
    <property type="component" value="Unassembled WGS sequence"/>
</dbReference>
<dbReference type="InterPro" id="IPR011109">
    <property type="entry name" value="DNA_bind_recombinase_dom"/>
</dbReference>
<dbReference type="Gene3D" id="3.40.50.1390">
    <property type="entry name" value="Resolvase, N-terminal catalytic domain"/>
    <property type="match status" value="1"/>
</dbReference>
<dbReference type="SUPFAM" id="SSF53041">
    <property type="entry name" value="Resolvase-like"/>
    <property type="match status" value="1"/>
</dbReference>
<feature type="domain" description="Resolvase/invertase-type recombinase catalytic" evidence="2">
    <location>
        <begin position="2"/>
        <end position="151"/>
    </location>
</feature>
<dbReference type="PANTHER" id="PTHR30461:SF23">
    <property type="entry name" value="DNA RECOMBINASE-RELATED"/>
    <property type="match status" value="1"/>
</dbReference>
<dbReference type="PANTHER" id="PTHR30461">
    <property type="entry name" value="DNA-INVERTASE FROM LAMBDOID PROPHAGE"/>
    <property type="match status" value="1"/>
</dbReference>
<dbReference type="Gene3D" id="3.90.1750.20">
    <property type="entry name" value="Putative Large Serine Recombinase, Chain B, Domain 2"/>
    <property type="match status" value="1"/>
</dbReference>
<dbReference type="InterPro" id="IPR050639">
    <property type="entry name" value="SSR_resolvase"/>
</dbReference>
<dbReference type="GO" id="GO:0003677">
    <property type="term" value="F:DNA binding"/>
    <property type="evidence" value="ECO:0007669"/>
    <property type="project" value="InterPro"/>
</dbReference>
<dbReference type="CDD" id="cd00338">
    <property type="entry name" value="Ser_Recombinase"/>
    <property type="match status" value="1"/>
</dbReference>
<organism evidence="4 5">
    <name type="scientific">Thalassoglobus neptunius</name>
    <dbReference type="NCBI Taxonomy" id="1938619"/>
    <lineage>
        <taxon>Bacteria</taxon>
        <taxon>Pseudomonadati</taxon>
        <taxon>Planctomycetota</taxon>
        <taxon>Planctomycetia</taxon>
        <taxon>Planctomycetales</taxon>
        <taxon>Planctomycetaceae</taxon>
        <taxon>Thalassoglobus</taxon>
    </lineage>
</organism>
<dbReference type="Pfam" id="PF13408">
    <property type="entry name" value="Zn_ribbon_recom"/>
    <property type="match status" value="1"/>
</dbReference>
<evidence type="ECO:0008006" key="6">
    <source>
        <dbReference type="Google" id="ProtNLM"/>
    </source>
</evidence>
<feature type="coiled-coil region" evidence="1">
    <location>
        <begin position="406"/>
        <end position="465"/>
    </location>
</feature>
<dbReference type="InterPro" id="IPR006119">
    <property type="entry name" value="Resolv_N"/>
</dbReference>
<feature type="domain" description="Recombinase" evidence="3">
    <location>
        <begin position="180"/>
        <end position="308"/>
    </location>
</feature>
<proteinExistence type="predicted"/>
<dbReference type="InterPro" id="IPR038109">
    <property type="entry name" value="DNA_bind_recomb_sf"/>
</dbReference>
<dbReference type="InterPro" id="IPR036162">
    <property type="entry name" value="Resolvase-like_N_sf"/>
</dbReference>
<accession>A0A5C5WXT9</accession>
<dbReference type="EMBL" id="SIHI01000004">
    <property type="protein sequence ID" value="TWT55477.1"/>
    <property type="molecule type" value="Genomic_DNA"/>
</dbReference>
<dbReference type="GO" id="GO:0000150">
    <property type="term" value="F:DNA strand exchange activity"/>
    <property type="evidence" value="ECO:0007669"/>
    <property type="project" value="InterPro"/>
</dbReference>
<comment type="caution">
    <text evidence="4">The sequence shown here is derived from an EMBL/GenBank/DDBJ whole genome shotgun (WGS) entry which is preliminary data.</text>
</comment>
<dbReference type="Pfam" id="PF00239">
    <property type="entry name" value="Resolvase"/>
    <property type="match status" value="1"/>
</dbReference>
<evidence type="ECO:0000313" key="4">
    <source>
        <dbReference type="EMBL" id="TWT55477.1"/>
    </source>
</evidence>
<dbReference type="RefSeq" id="WP_146510365.1">
    <property type="nucleotide sequence ID" value="NZ_SIHI01000004.1"/>
</dbReference>
<reference evidence="4 5" key="1">
    <citation type="submission" date="2019-02" db="EMBL/GenBank/DDBJ databases">
        <title>Deep-cultivation of Planctomycetes and their phenomic and genomic characterization uncovers novel biology.</title>
        <authorList>
            <person name="Wiegand S."/>
            <person name="Jogler M."/>
            <person name="Boedeker C."/>
            <person name="Pinto D."/>
            <person name="Vollmers J."/>
            <person name="Rivas-Marin E."/>
            <person name="Kohn T."/>
            <person name="Peeters S.H."/>
            <person name="Heuer A."/>
            <person name="Rast P."/>
            <person name="Oberbeckmann S."/>
            <person name="Bunk B."/>
            <person name="Jeske O."/>
            <person name="Meyerdierks A."/>
            <person name="Storesund J.E."/>
            <person name="Kallscheuer N."/>
            <person name="Luecker S."/>
            <person name="Lage O.M."/>
            <person name="Pohl T."/>
            <person name="Merkel B.J."/>
            <person name="Hornburger P."/>
            <person name="Mueller R.-W."/>
            <person name="Bruemmer F."/>
            <person name="Labrenz M."/>
            <person name="Spormann A.M."/>
            <person name="Op Den Camp H."/>
            <person name="Overmann J."/>
            <person name="Amann R."/>
            <person name="Jetten M.S.M."/>
            <person name="Mascher T."/>
            <person name="Medema M.H."/>
            <person name="Devos D.P."/>
            <person name="Kaster A.-K."/>
            <person name="Ovreas L."/>
            <person name="Rohde M."/>
            <person name="Galperin M.Y."/>
            <person name="Jogler C."/>
        </authorList>
    </citation>
    <scope>NUCLEOTIDE SEQUENCE [LARGE SCALE GENOMIC DNA]</scope>
    <source>
        <strain evidence="4 5">KOR42</strain>
    </source>
</reference>
<evidence type="ECO:0000259" key="3">
    <source>
        <dbReference type="PROSITE" id="PS51737"/>
    </source>
</evidence>
<dbReference type="OrthoDB" id="278150at2"/>
<dbReference type="SMART" id="SM00857">
    <property type="entry name" value="Resolvase"/>
    <property type="match status" value="1"/>
</dbReference>
<protein>
    <recommendedName>
        <fullName evidence="6">Recombinase</fullName>
    </recommendedName>
</protein>
<dbReference type="PROSITE" id="PS51737">
    <property type="entry name" value="RECOMBINASE_DNA_BIND"/>
    <property type="match status" value="1"/>
</dbReference>
<name>A0A5C5WXT9_9PLAN</name>
<evidence type="ECO:0000313" key="5">
    <source>
        <dbReference type="Proteomes" id="UP000317243"/>
    </source>
</evidence>
<dbReference type="PROSITE" id="PS51736">
    <property type="entry name" value="RECOMBINASES_3"/>
    <property type="match status" value="1"/>
</dbReference>
<evidence type="ECO:0000256" key="1">
    <source>
        <dbReference type="SAM" id="Coils"/>
    </source>
</evidence>
<evidence type="ECO:0000259" key="2">
    <source>
        <dbReference type="PROSITE" id="PS51736"/>
    </source>
</evidence>
<keyword evidence="5" id="KW-1185">Reference proteome</keyword>
<sequence length="606" mass="69442">MKALIYYRMSSDQQTDSIDRQKAEVEPVVEKEGDEIEAVFIDRGKSGSKNRAKRKDFLRMMEFIRNGCEARKLYLWDLARFTRENPFKAAEFYGLLMDKGIVIHDCKSGEFDLSTQTGRMIVNMMQEMNHRFSTDLSENTTSGRRQLLKLGWWVAGAIPYGYQRMYVGPGGDTVLRPRNDSGYKKPRGYHLALSIVGEEAANVREMYRKYLDEDTSLRAIARWLNDLGVVPPSGDPAIGWNNGSVANILDNKAYCGYSHIGGGHRRYRDKEVFGRVGDNEVKSDKVPAIVSEDDWQSTFEKREESKAKHRVPKPDQHGRLSGVLYCGHCGYSLDKAERRNKDRHPYIYYSCQSGAKYPGKCECRQWRVLEKDMLPMVLDKLFDGIDASIQDVEVTKRIDSLEDGKADRLAERLRDVEASITRANRRFLKASNLSSQMEADLGEIISELESEKVQIEKQIRSVKVIGASDTTIKEGLKTLRSMMCVGLTEEDEIVLSRPNANGKRSMTVKFKEGPSDRKPLFYVPIVSKDEIRAFLKKLGVKVFVYWQPRARVNKRGGILRDEAEEIVRSRRNFEVEKVHLRADFRPEKVLSMGSNKHTRERILDTD</sequence>